<evidence type="ECO:0000313" key="2">
    <source>
        <dbReference type="Proteomes" id="UP000316541"/>
    </source>
</evidence>
<comment type="caution">
    <text evidence="1">The sequence shown here is derived from an EMBL/GenBank/DDBJ whole genome shotgun (WGS) entry which is preliminary data.</text>
</comment>
<proteinExistence type="predicted"/>
<dbReference type="RefSeq" id="WP_142616064.1">
    <property type="nucleotide sequence ID" value="NZ_VIRM01000001.1"/>
</dbReference>
<dbReference type="SUPFAM" id="SSF82171">
    <property type="entry name" value="DPP6 N-terminal domain-like"/>
    <property type="match status" value="1"/>
</dbReference>
<gene>
    <name evidence="1" type="ORF">FLX08_00770</name>
</gene>
<name>A0A544Z5E6_9ACTN</name>
<sequence>MTVPAPPSRLYVLPATAAPVALIMRRGPADWWHLMKWDLLRCEVTPGAWLRGTLYPRRCAVSPDGTLLGYFALGHGQSPWNTYFAVSKTPWLTALTAWHTYGTWTGGCEFAPDNSLTISASMNKKPFHGSYPYRVTVRDLDRDWVRRDLQNELNRGWRPLSQEAVKRLPLELRQAVLIERIRPGDDHALVLAHTGTDFQRHGIEGVQVSYLRKEADGTFTPLPEAVWADWDSEGRLLMATRDGLVTIIDRQAGSWTALWSQDLRDLTPAPAPSPHWAQEW</sequence>
<dbReference type="EMBL" id="VIRM01000001">
    <property type="protein sequence ID" value="TQS24263.1"/>
    <property type="molecule type" value="Genomic_DNA"/>
</dbReference>
<reference evidence="1 2" key="1">
    <citation type="submission" date="2019-07" db="EMBL/GenBank/DDBJ databases">
        <title>Microbispora hainanensis DSM 45428.</title>
        <authorList>
            <person name="Thawai C."/>
        </authorList>
    </citation>
    <scope>NUCLEOTIDE SEQUENCE [LARGE SCALE GENOMIC DNA]</scope>
    <source>
        <strain evidence="1 2">DSM 45428</strain>
    </source>
</reference>
<organism evidence="1 2">
    <name type="scientific">Microbispora hainanensis</name>
    <dbReference type="NCBI Taxonomy" id="568844"/>
    <lineage>
        <taxon>Bacteria</taxon>
        <taxon>Bacillati</taxon>
        <taxon>Actinomycetota</taxon>
        <taxon>Actinomycetes</taxon>
        <taxon>Streptosporangiales</taxon>
        <taxon>Streptosporangiaceae</taxon>
        <taxon>Microbispora</taxon>
    </lineage>
</organism>
<evidence type="ECO:0000313" key="1">
    <source>
        <dbReference type="EMBL" id="TQS24263.1"/>
    </source>
</evidence>
<protein>
    <submittedName>
        <fullName evidence="1">Uncharacterized protein</fullName>
    </submittedName>
</protein>
<dbReference type="Proteomes" id="UP000316541">
    <property type="component" value="Unassembled WGS sequence"/>
</dbReference>
<dbReference type="AlphaFoldDB" id="A0A544Z5E6"/>
<accession>A0A544Z5E6</accession>